<dbReference type="NCBIfam" id="NF038011">
    <property type="entry name" value="PelF"/>
    <property type="match status" value="1"/>
</dbReference>
<name>A0ABV7KXF1_9PROT</name>
<dbReference type="PANTHER" id="PTHR12526:SF608">
    <property type="entry name" value="PELF"/>
    <property type="match status" value="1"/>
</dbReference>
<dbReference type="InterPro" id="IPR022622">
    <property type="entry name" value="DUF3492"/>
</dbReference>
<organism evidence="3 4">
    <name type="scientific">Marinibaculum pumilum</name>
    <dbReference type="NCBI Taxonomy" id="1766165"/>
    <lineage>
        <taxon>Bacteria</taxon>
        <taxon>Pseudomonadati</taxon>
        <taxon>Pseudomonadota</taxon>
        <taxon>Alphaproteobacteria</taxon>
        <taxon>Rhodospirillales</taxon>
        <taxon>Rhodospirillaceae</taxon>
        <taxon>Marinibaculum</taxon>
    </lineage>
</organism>
<proteinExistence type="predicted"/>
<dbReference type="PANTHER" id="PTHR12526">
    <property type="entry name" value="GLYCOSYLTRANSFERASE"/>
    <property type="match status" value="1"/>
</dbReference>
<gene>
    <name evidence="3" type="primary">pelF</name>
    <name evidence="3" type="ORF">ACFOGJ_06450</name>
</gene>
<evidence type="ECO:0000259" key="2">
    <source>
        <dbReference type="Pfam" id="PF11997"/>
    </source>
</evidence>
<protein>
    <submittedName>
        <fullName evidence="3">GT4 family glycosyltransferase PelF</fullName>
    </submittedName>
</protein>
<accession>A0ABV7KXF1</accession>
<feature type="domain" description="DUF3492" evidence="2">
    <location>
        <begin position="30"/>
        <end position="302"/>
    </location>
</feature>
<dbReference type="InterPro" id="IPR047691">
    <property type="entry name" value="PelF-like"/>
</dbReference>
<dbReference type="Proteomes" id="UP001595528">
    <property type="component" value="Unassembled WGS sequence"/>
</dbReference>
<dbReference type="Pfam" id="PF13692">
    <property type="entry name" value="Glyco_trans_1_4"/>
    <property type="match status" value="1"/>
</dbReference>
<feature type="region of interest" description="Disordered" evidence="1">
    <location>
        <begin position="1"/>
        <end position="26"/>
    </location>
</feature>
<reference evidence="4" key="1">
    <citation type="journal article" date="2019" name="Int. J. Syst. Evol. Microbiol.">
        <title>The Global Catalogue of Microorganisms (GCM) 10K type strain sequencing project: providing services to taxonomists for standard genome sequencing and annotation.</title>
        <authorList>
            <consortium name="The Broad Institute Genomics Platform"/>
            <consortium name="The Broad Institute Genome Sequencing Center for Infectious Disease"/>
            <person name="Wu L."/>
            <person name="Ma J."/>
        </authorList>
    </citation>
    <scope>NUCLEOTIDE SEQUENCE [LARGE SCALE GENOMIC DNA]</scope>
    <source>
        <strain evidence="4">KCTC 42964</strain>
    </source>
</reference>
<dbReference type="Pfam" id="PF11997">
    <property type="entry name" value="DUF3492"/>
    <property type="match status" value="1"/>
</dbReference>
<comment type="caution">
    <text evidence="3">The sequence shown here is derived from an EMBL/GenBank/DDBJ whole genome shotgun (WGS) entry which is preliminary data.</text>
</comment>
<dbReference type="EMBL" id="JBHRTR010000017">
    <property type="protein sequence ID" value="MFC3226860.1"/>
    <property type="molecule type" value="Genomic_DNA"/>
</dbReference>
<dbReference type="RefSeq" id="WP_379899004.1">
    <property type="nucleotide sequence ID" value="NZ_JBHRTR010000017.1"/>
</dbReference>
<dbReference type="Gene3D" id="3.40.50.2000">
    <property type="entry name" value="Glycogen Phosphorylase B"/>
    <property type="match status" value="2"/>
</dbReference>
<dbReference type="SUPFAM" id="SSF53756">
    <property type="entry name" value="UDP-Glycosyltransferase/glycogen phosphorylase"/>
    <property type="match status" value="1"/>
</dbReference>
<keyword evidence="4" id="KW-1185">Reference proteome</keyword>
<evidence type="ECO:0000256" key="1">
    <source>
        <dbReference type="SAM" id="MobiDB-lite"/>
    </source>
</evidence>
<evidence type="ECO:0000313" key="4">
    <source>
        <dbReference type="Proteomes" id="UP001595528"/>
    </source>
</evidence>
<sequence length="528" mass="57517">MTAPKRATTGGEPAGPPPLPPDARDPASAADVCLILEGSYPFVSGGVSSWMHNVIRVQSHLTFHLFVISALPVQRRPKYELPPNVTGLTEIFVQRMPAGRGKVPRQKRMFATLGPALTDLAESGSLDSFTTVVQALAPLRERLGQDVLMNSEDAFRLVVAMYRHSLPNTSFLNYFWSWRSLIGGMFACLAAPLPQAKVFHAISTGYAGLVAARAKVELGLPALLTEHGIYTNERRVEILMADWLEHDTDEALSPEAPGRDLRDLWIDTFEAYSRVCYAAMDEIITLYGGNQDLQRQGGAPPEKLRLIPNGVDCDRWETVAKKPAAEREAGRATIAFIGRVVPIKDVKTFLRAIAFVHRQLPEVKAVIAGPTDEDPQYARECRALAQYSGLTDVVEFAGPLNLLEHMGRFDVVVLTSISEAQPLVVMEAGACGIPVVATNVGSCAELIYGRPDEEPRLGAGGAVTPLAAPQETGREILRLLTDPVYYNDAATALQRRMRDHYDAPLVTAAYRDTYGRYLAAADAAAAAE</sequence>
<evidence type="ECO:0000313" key="3">
    <source>
        <dbReference type="EMBL" id="MFC3226860.1"/>
    </source>
</evidence>